<feature type="binding site" evidence="3">
    <location>
        <begin position="194"/>
        <end position="196"/>
    </location>
    <ligand>
        <name>substrate</name>
    </ligand>
</feature>
<dbReference type="OrthoDB" id="7681at2157"/>
<comment type="caution">
    <text evidence="3">Lacks conserved residue(s) required for the propagation of feature annotation.</text>
</comment>
<evidence type="ECO:0000256" key="3">
    <source>
        <dbReference type="HAMAP-Rule" id="MF_01963"/>
    </source>
</evidence>
<evidence type="ECO:0000256" key="1">
    <source>
        <dbReference type="ARBA" id="ARBA00022676"/>
    </source>
</evidence>
<dbReference type="Gene3D" id="3.40.50.1580">
    <property type="entry name" value="Nucleoside phosphorylase domain"/>
    <property type="match status" value="1"/>
</dbReference>
<dbReference type="PANTHER" id="PTHR42679:SF2">
    <property type="entry name" value="S-METHYL-5'-THIOADENOSINE PHOSPHORYLASE"/>
    <property type="match status" value="1"/>
</dbReference>
<evidence type="ECO:0000313" key="5">
    <source>
        <dbReference type="EMBL" id="ABK15004.1"/>
    </source>
</evidence>
<dbReference type="UniPathway" id="UPA00606"/>
<dbReference type="SUPFAM" id="SSF53167">
    <property type="entry name" value="Purine and uridine phosphorylases"/>
    <property type="match status" value="1"/>
</dbReference>
<proteinExistence type="inferred from homology"/>
<dbReference type="EC" id="2.4.2.1" evidence="3"/>
<dbReference type="Proteomes" id="UP000000674">
    <property type="component" value="Chromosome"/>
</dbReference>
<comment type="similarity">
    <text evidence="3">Belongs to the PNP/MTAP phosphorylase family. MTAP subfamily.</text>
</comment>
<dbReference type="GO" id="GO:0017061">
    <property type="term" value="F:S-methyl-5-thioadenosine phosphorylase activity"/>
    <property type="evidence" value="ECO:0007669"/>
    <property type="project" value="InterPro"/>
</dbReference>
<dbReference type="InterPro" id="IPR035994">
    <property type="entry name" value="Nucleoside_phosphorylase_sf"/>
</dbReference>
<dbReference type="RefSeq" id="WP_011696396.1">
    <property type="nucleotide sequence ID" value="NC_008553.1"/>
</dbReference>
<dbReference type="InterPro" id="IPR000845">
    <property type="entry name" value="Nucleoside_phosphorylase_d"/>
</dbReference>
<feature type="site" description="Important for substrate specificity" evidence="3">
    <location>
        <position position="153"/>
    </location>
</feature>
<evidence type="ECO:0000313" key="6">
    <source>
        <dbReference type="Proteomes" id="UP000000674"/>
    </source>
</evidence>
<feature type="binding site" evidence="3">
    <location>
        <position position="170"/>
    </location>
    <ligand>
        <name>substrate</name>
    </ligand>
</feature>
<comment type="function">
    <text evidence="3">Purine nucleoside phosphorylase which is highly specific for 6-oxopurine nucleosides. Cleaves guanosine or inosine to respective bases and sugar-1-phosphate molecules. Involved in purine salvage.</text>
</comment>
<evidence type="ECO:0000256" key="2">
    <source>
        <dbReference type="ARBA" id="ARBA00022679"/>
    </source>
</evidence>
<protein>
    <recommendedName>
        <fullName evidence="3">Probable 6-oxopurine nucleoside phosphorylase</fullName>
        <ecNumber evidence="3">2.4.2.1</ecNumber>
    </recommendedName>
    <alternativeName>
        <fullName evidence="3">Purine nucleoside phosphorylase</fullName>
        <shortName evidence="3">PNP</shortName>
    </alternativeName>
</protein>
<dbReference type="STRING" id="349307.Mthe_1225"/>
<comment type="subunit">
    <text evidence="3">Homohexamer. Dimer of a homotrimer.</text>
</comment>
<dbReference type="HOGENOM" id="CLU_054456_0_2_2"/>
<keyword evidence="3" id="KW-0660">Purine salvage</keyword>
<comment type="pathway">
    <text evidence="3">Purine metabolism; purine nucleoside salvage.</text>
</comment>
<dbReference type="GO" id="GO:0006166">
    <property type="term" value="P:purine ribonucleoside salvage"/>
    <property type="evidence" value="ECO:0007669"/>
    <property type="project" value="UniProtKB-UniRule"/>
</dbReference>
<dbReference type="AlphaFoldDB" id="A0B8I0"/>
<dbReference type="GO" id="GO:0019509">
    <property type="term" value="P:L-methionine salvage from methylthioadenosine"/>
    <property type="evidence" value="ECO:0007669"/>
    <property type="project" value="TreeGrafter"/>
</dbReference>
<accession>A0B8I0</accession>
<reference evidence="5 6" key="1">
    <citation type="submission" date="2006-10" db="EMBL/GenBank/DDBJ databases">
        <title>Complete sequence of Methanosaeta thermophila PT.</title>
        <authorList>
            <consortium name="US DOE Joint Genome Institute"/>
            <person name="Copeland A."/>
            <person name="Lucas S."/>
            <person name="Lapidus A."/>
            <person name="Barry K."/>
            <person name="Detter J.C."/>
            <person name="Glavina del Rio T."/>
            <person name="Hammon N."/>
            <person name="Israni S."/>
            <person name="Pitluck S."/>
            <person name="Chain P."/>
            <person name="Malfatti S."/>
            <person name="Shin M."/>
            <person name="Vergez L."/>
            <person name="Schmutz J."/>
            <person name="Larimer F."/>
            <person name="Land M."/>
            <person name="Hauser L."/>
            <person name="Kyrpides N."/>
            <person name="Kim E."/>
            <person name="Smith K.S."/>
            <person name="Ingram-Smith C."/>
            <person name="Richardson P."/>
        </authorList>
    </citation>
    <scope>NUCLEOTIDE SEQUENCE [LARGE SCALE GENOMIC DNA]</scope>
    <source>
        <strain evidence="6">DSM 6194 / JCM 14653 / NBRC 101360 / PT</strain>
    </source>
</reference>
<keyword evidence="6" id="KW-1185">Reference proteome</keyword>
<keyword evidence="1 3" id="KW-0328">Glycosyltransferase</keyword>
<dbReference type="PANTHER" id="PTHR42679">
    <property type="entry name" value="S-METHYL-5'-THIOADENOSINE PHOSPHORYLASE"/>
    <property type="match status" value="1"/>
</dbReference>
<dbReference type="InterPro" id="IPR010044">
    <property type="entry name" value="MTAP"/>
</dbReference>
<dbReference type="KEGG" id="mtp:Mthe_1225"/>
<dbReference type="Pfam" id="PF01048">
    <property type="entry name" value="PNP_UDP_1"/>
    <property type="match status" value="1"/>
</dbReference>
<feature type="binding site" evidence="3">
    <location>
        <begin position="45"/>
        <end position="46"/>
    </location>
    <ligand>
        <name>phosphate</name>
        <dbReference type="ChEBI" id="CHEBI:43474"/>
    </ligand>
</feature>
<keyword evidence="2 3" id="KW-0808">Transferase</keyword>
<dbReference type="GeneID" id="4462312"/>
<comment type="miscellaneous">
    <text evidence="3">Although this enzyme belongs to the family of MTA phosphorylases based on sequence homology, it has been shown that conserved amino acid substitutions in the substrate binding pocket convert the substrate specificity of this enzyme from 6-aminopurines to 6-oxopurines.</text>
</comment>
<comment type="catalytic activity">
    <reaction evidence="3">
        <text>a purine D-ribonucleoside + phosphate = a purine nucleobase + alpha-D-ribose 1-phosphate</text>
        <dbReference type="Rhea" id="RHEA:19805"/>
        <dbReference type="ChEBI" id="CHEBI:26386"/>
        <dbReference type="ChEBI" id="CHEBI:43474"/>
        <dbReference type="ChEBI" id="CHEBI:57720"/>
        <dbReference type="ChEBI" id="CHEBI:142355"/>
        <dbReference type="EC" id="2.4.2.1"/>
    </reaction>
</comment>
<organism evidence="5 6">
    <name type="scientific">Methanothrix thermoacetophila (strain DSM 6194 / JCM 14653 / NBRC 101360 / PT)</name>
    <name type="common">Methanosaeta thermophila</name>
    <dbReference type="NCBI Taxonomy" id="349307"/>
    <lineage>
        <taxon>Archaea</taxon>
        <taxon>Methanobacteriati</taxon>
        <taxon>Methanobacteriota</taxon>
        <taxon>Stenosarchaea group</taxon>
        <taxon>Methanomicrobia</taxon>
        <taxon>Methanotrichales</taxon>
        <taxon>Methanotrichaceae</taxon>
        <taxon>Methanothrix</taxon>
    </lineage>
</organism>
<gene>
    <name evidence="5" type="ordered locus">Mthe_1225</name>
</gene>
<feature type="domain" description="Nucleoside phosphorylase" evidence="4">
    <location>
        <begin position="22"/>
        <end position="225"/>
    </location>
</feature>
<name>A0B8I0_METTP</name>
<feature type="site" description="Important for substrate specificity" evidence="3">
    <location>
        <position position="203"/>
    </location>
</feature>
<feature type="binding site" evidence="3">
    <location>
        <position position="171"/>
    </location>
    <ligand>
        <name>phosphate</name>
        <dbReference type="ChEBI" id="CHEBI:43474"/>
    </ligand>
</feature>
<dbReference type="EMBL" id="CP000477">
    <property type="protein sequence ID" value="ABK15004.1"/>
    <property type="molecule type" value="Genomic_DNA"/>
</dbReference>
<dbReference type="CDD" id="cd09010">
    <property type="entry name" value="MTAP_SsMTAPII_like_MTIP"/>
    <property type="match status" value="1"/>
</dbReference>
<dbReference type="GO" id="GO:0005829">
    <property type="term" value="C:cytosol"/>
    <property type="evidence" value="ECO:0007669"/>
    <property type="project" value="TreeGrafter"/>
</dbReference>
<dbReference type="HAMAP" id="MF_01963">
    <property type="entry name" value="MTAP"/>
    <property type="match status" value="1"/>
</dbReference>
<evidence type="ECO:0000259" key="4">
    <source>
        <dbReference type="Pfam" id="PF01048"/>
    </source>
</evidence>
<sequence>MHADVTIIGRVLTHGGEQSEIATPYGNVRAISSRISGRDVVFISRHGDDHLPPYRVNYRAIICAAESTGAGRIIAINTVGSMISPPGSFVIPNDFIEFTKFRVPTFYEDRAVHVDMSEPYCPEIRKVLMESCRAEGHEPYEGVYVCTEGPHFETHAQIKMLRSFGDVVGMTGYPEVVLARERGLCYASICLATNKAGEGQFDLRQIVSVERKSMSDLARIIERAVSMIPEQRSCRCSKALENAEF</sequence>